<evidence type="ECO:0000313" key="1">
    <source>
        <dbReference type="EMBL" id="EHQ36320.1"/>
    </source>
</evidence>
<dbReference type="Proteomes" id="UP000005741">
    <property type="component" value="Chromosome"/>
</dbReference>
<evidence type="ECO:0000313" key="2">
    <source>
        <dbReference type="Proteomes" id="UP000005741"/>
    </source>
</evidence>
<name>H1Z1H3_9EURY</name>
<dbReference type="InterPro" id="IPR047698">
    <property type="entry name" value="ArsF-like"/>
</dbReference>
<dbReference type="STRING" id="937775.Metlim_2261"/>
<dbReference type="InterPro" id="IPR036249">
    <property type="entry name" value="Thioredoxin-like_sf"/>
</dbReference>
<dbReference type="InParanoid" id="H1Z1H3"/>
<dbReference type="OrthoDB" id="112040at2157"/>
<dbReference type="HOGENOM" id="CLU_128577_0_0_2"/>
<dbReference type="AlphaFoldDB" id="H1Z1H3"/>
<protein>
    <recommendedName>
        <fullName evidence="3">Thioredoxin domain-containing protein</fullName>
    </recommendedName>
</protein>
<sequence>MKTALKAGVVLALLSLFIIAGCTENTDEGIPDSVNSDKFGALKAELYHFHTNSQCYSCVILGELANETVQTYYKPQLESGKLIFEHVNIDEEENKELAEKYGAGGSSLMIGVYGKDGEFYHENLVGALYRLNDPESFAEYLKNILDPLIGGSS</sequence>
<proteinExistence type="predicted"/>
<dbReference type="NCBIfam" id="NF040494">
    <property type="entry name" value="nitrored_ArsF"/>
    <property type="match status" value="1"/>
</dbReference>
<dbReference type="PROSITE" id="PS51257">
    <property type="entry name" value="PROKAR_LIPOPROTEIN"/>
    <property type="match status" value="1"/>
</dbReference>
<dbReference type="SUPFAM" id="SSF52833">
    <property type="entry name" value="Thioredoxin-like"/>
    <property type="match status" value="1"/>
</dbReference>
<gene>
    <name evidence="1" type="ORF">Metlim_2261</name>
</gene>
<dbReference type="EMBL" id="CM001436">
    <property type="protein sequence ID" value="EHQ36320.1"/>
    <property type="molecule type" value="Genomic_DNA"/>
</dbReference>
<keyword evidence="2" id="KW-1185">Reference proteome</keyword>
<evidence type="ECO:0008006" key="3">
    <source>
        <dbReference type="Google" id="ProtNLM"/>
    </source>
</evidence>
<accession>H1Z1H3</accession>
<reference evidence="1 2" key="1">
    <citation type="submission" date="2011-10" db="EMBL/GenBank/DDBJ databases">
        <title>The Improved High-Quality Draft genome of Methanoplanus limicola DSM 2279.</title>
        <authorList>
            <consortium name="US DOE Joint Genome Institute (JGI-PGF)"/>
            <person name="Lucas S."/>
            <person name="Copeland A."/>
            <person name="Lapidus A."/>
            <person name="Glavina del Rio T."/>
            <person name="Dalin E."/>
            <person name="Tice H."/>
            <person name="Bruce D."/>
            <person name="Goodwin L."/>
            <person name="Pitluck S."/>
            <person name="Peters L."/>
            <person name="Mikhailova N."/>
            <person name="Lu M."/>
            <person name="Kyrpides N."/>
            <person name="Mavromatis K."/>
            <person name="Ivanova N."/>
            <person name="Markowitz V."/>
            <person name="Cheng J.-F."/>
            <person name="Hugenholtz P."/>
            <person name="Woyke T."/>
            <person name="Wu D."/>
            <person name="Wirth R."/>
            <person name="Brambilla E.-M."/>
            <person name="Klenk H.-P."/>
            <person name="Eisen J.A."/>
        </authorList>
    </citation>
    <scope>NUCLEOTIDE SEQUENCE [LARGE SCALE GENOMIC DNA]</scope>
    <source>
        <strain evidence="1 2">DSM 2279</strain>
    </source>
</reference>
<dbReference type="RefSeq" id="WP_004078576.1">
    <property type="nucleotide sequence ID" value="NZ_CM001436.1"/>
</dbReference>
<organism evidence="1 2">
    <name type="scientific">Methanoplanus limicola DSM 2279</name>
    <dbReference type="NCBI Taxonomy" id="937775"/>
    <lineage>
        <taxon>Archaea</taxon>
        <taxon>Methanobacteriati</taxon>
        <taxon>Methanobacteriota</taxon>
        <taxon>Stenosarchaea group</taxon>
        <taxon>Methanomicrobia</taxon>
        <taxon>Methanomicrobiales</taxon>
        <taxon>Methanomicrobiaceae</taxon>
        <taxon>Methanoplanus</taxon>
    </lineage>
</organism>